<dbReference type="PROSITE" id="PS01302">
    <property type="entry name" value="UPF0758"/>
    <property type="match status" value="1"/>
</dbReference>
<evidence type="ECO:0000256" key="5">
    <source>
        <dbReference type="ARBA" id="ARBA00023049"/>
    </source>
</evidence>
<name>A0ABQ5U7X1_9PROT</name>
<gene>
    <name evidence="9" type="ORF">GCM10007924_25140</name>
</gene>
<protein>
    <recommendedName>
        <fullName evidence="8">MPN domain-containing protein</fullName>
    </recommendedName>
</protein>
<sequence length="312" mass="33830">MTSDDTENKNKNTNTTLPLSDIRDGPGLHDMRPGATGFRPAPTLSGASAPIPPSQDTSPEDLFPFDSDLPPRLSGLNELTSSPVMTSAFDDGKKGHRERLRQRVLTKGADSIADYELLEMLLFAASPRGDTKPLAKMLLREFGSLPRIFAASPEQLKAVPKVGEAAIAILKVAEVLGQKLLREKVERSNILGSWQALLEYCQGVMGQKQVEHFRVLFLNNKNHLIADEVQQTGTVNHTAVYPREVVKRALELGATALILVHNHPSGDTTPSKADISMTGEIMSAATALNIRVHDHIIVSASESTSMKSLGLL</sequence>
<accession>A0ABQ5U7X1</accession>
<dbReference type="InterPro" id="IPR010994">
    <property type="entry name" value="RuvA_2-like"/>
</dbReference>
<dbReference type="InterPro" id="IPR001405">
    <property type="entry name" value="UPF0758"/>
</dbReference>
<comment type="caution">
    <text evidence="9">The sequence shown here is derived from an EMBL/GenBank/DDBJ whole genome shotgun (WGS) entry which is preliminary data.</text>
</comment>
<dbReference type="SUPFAM" id="SSF102712">
    <property type="entry name" value="JAB1/MPN domain"/>
    <property type="match status" value="1"/>
</dbReference>
<evidence type="ECO:0000256" key="7">
    <source>
        <dbReference type="SAM" id="MobiDB-lite"/>
    </source>
</evidence>
<dbReference type="Pfam" id="PF20582">
    <property type="entry name" value="UPF0758_N"/>
    <property type="match status" value="1"/>
</dbReference>
<comment type="similarity">
    <text evidence="6">Belongs to the UPF0758 family.</text>
</comment>
<reference evidence="9" key="2">
    <citation type="submission" date="2023-01" db="EMBL/GenBank/DDBJ databases">
        <title>Draft genome sequence of Sneathiella chinensis strain NBRC 103408.</title>
        <authorList>
            <person name="Sun Q."/>
            <person name="Mori K."/>
        </authorList>
    </citation>
    <scope>NUCLEOTIDE SEQUENCE</scope>
    <source>
        <strain evidence="9">NBRC 103408</strain>
    </source>
</reference>
<keyword evidence="1" id="KW-0645">Protease</keyword>
<dbReference type="InterPro" id="IPR037518">
    <property type="entry name" value="MPN"/>
</dbReference>
<dbReference type="SUPFAM" id="SSF47781">
    <property type="entry name" value="RuvA domain 2-like"/>
    <property type="match status" value="1"/>
</dbReference>
<dbReference type="Pfam" id="PF04002">
    <property type="entry name" value="RadC"/>
    <property type="match status" value="1"/>
</dbReference>
<dbReference type="RefSeq" id="WP_206374619.1">
    <property type="nucleotide sequence ID" value="NZ_BSNF01000008.1"/>
</dbReference>
<feature type="compositionally biased region" description="Basic and acidic residues" evidence="7">
    <location>
        <begin position="1"/>
        <end position="10"/>
    </location>
</feature>
<dbReference type="Gene3D" id="1.10.150.20">
    <property type="entry name" value="5' to 3' exonuclease, C-terminal subdomain"/>
    <property type="match status" value="1"/>
</dbReference>
<evidence type="ECO:0000313" key="10">
    <source>
        <dbReference type="Proteomes" id="UP001161409"/>
    </source>
</evidence>
<dbReference type="InterPro" id="IPR046778">
    <property type="entry name" value="UPF0758_N"/>
</dbReference>
<evidence type="ECO:0000256" key="1">
    <source>
        <dbReference type="ARBA" id="ARBA00022670"/>
    </source>
</evidence>
<dbReference type="Gene3D" id="3.40.140.10">
    <property type="entry name" value="Cytidine Deaminase, domain 2"/>
    <property type="match status" value="1"/>
</dbReference>
<evidence type="ECO:0000259" key="8">
    <source>
        <dbReference type="PROSITE" id="PS50249"/>
    </source>
</evidence>
<keyword evidence="4" id="KW-0862">Zinc</keyword>
<dbReference type="InterPro" id="IPR025657">
    <property type="entry name" value="RadC_JAB"/>
</dbReference>
<evidence type="ECO:0000256" key="2">
    <source>
        <dbReference type="ARBA" id="ARBA00022723"/>
    </source>
</evidence>
<organism evidence="9 10">
    <name type="scientific">Sneathiella chinensis</name>
    <dbReference type="NCBI Taxonomy" id="349750"/>
    <lineage>
        <taxon>Bacteria</taxon>
        <taxon>Pseudomonadati</taxon>
        <taxon>Pseudomonadota</taxon>
        <taxon>Alphaproteobacteria</taxon>
        <taxon>Sneathiellales</taxon>
        <taxon>Sneathiellaceae</taxon>
        <taxon>Sneathiella</taxon>
    </lineage>
</organism>
<keyword evidence="3" id="KW-0378">Hydrolase</keyword>
<evidence type="ECO:0000256" key="4">
    <source>
        <dbReference type="ARBA" id="ARBA00022833"/>
    </source>
</evidence>
<evidence type="ECO:0000256" key="3">
    <source>
        <dbReference type="ARBA" id="ARBA00022801"/>
    </source>
</evidence>
<evidence type="ECO:0000313" key="9">
    <source>
        <dbReference type="EMBL" id="GLQ07293.1"/>
    </source>
</evidence>
<dbReference type="PANTHER" id="PTHR30471:SF3">
    <property type="entry name" value="UPF0758 PROTEIN YEES-RELATED"/>
    <property type="match status" value="1"/>
</dbReference>
<dbReference type="NCBIfam" id="TIGR00608">
    <property type="entry name" value="radc"/>
    <property type="match status" value="1"/>
</dbReference>
<dbReference type="Proteomes" id="UP001161409">
    <property type="component" value="Unassembled WGS sequence"/>
</dbReference>
<dbReference type="CDD" id="cd08071">
    <property type="entry name" value="MPN_DUF2466"/>
    <property type="match status" value="1"/>
</dbReference>
<keyword evidence="10" id="KW-1185">Reference proteome</keyword>
<feature type="region of interest" description="Disordered" evidence="7">
    <location>
        <begin position="1"/>
        <end position="93"/>
    </location>
</feature>
<feature type="domain" description="MPN" evidence="8">
    <location>
        <begin position="190"/>
        <end position="312"/>
    </location>
</feature>
<proteinExistence type="inferred from homology"/>
<dbReference type="PROSITE" id="PS50249">
    <property type="entry name" value="MPN"/>
    <property type="match status" value="1"/>
</dbReference>
<evidence type="ECO:0000256" key="6">
    <source>
        <dbReference type="RuleBase" id="RU003797"/>
    </source>
</evidence>
<keyword evidence="2" id="KW-0479">Metal-binding</keyword>
<reference evidence="9" key="1">
    <citation type="journal article" date="2014" name="Int. J. Syst. Evol. Microbiol.">
        <title>Complete genome of a new Firmicutes species belonging to the dominant human colonic microbiota ('Ruminococcus bicirculans') reveals two chromosomes and a selective capacity to utilize plant glucans.</title>
        <authorList>
            <consortium name="NISC Comparative Sequencing Program"/>
            <person name="Wegmann U."/>
            <person name="Louis P."/>
            <person name="Goesmann A."/>
            <person name="Henrissat B."/>
            <person name="Duncan S.H."/>
            <person name="Flint H.J."/>
        </authorList>
    </citation>
    <scope>NUCLEOTIDE SEQUENCE</scope>
    <source>
        <strain evidence="9">NBRC 103408</strain>
    </source>
</reference>
<dbReference type="EMBL" id="BSNF01000008">
    <property type="protein sequence ID" value="GLQ07293.1"/>
    <property type="molecule type" value="Genomic_DNA"/>
</dbReference>
<feature type="compositionally biased region" description="Basic and acidic residues" evidence="7">
    <location>
        <begin position="21"/>
        <end position="32"/>
    </location>
</feature>
<dbReference type="NCBIfam" id="NF000642">
    <property type="entry name" value="PRK00024.1"/>
    <property type="match status" value="1"/>
</dbReference>
<dbReference type="PANTHER" id="PTHR30471">
    <property type="entry name" value="DNA REPAIR PROTEIN RADC"/>
    <property type="match status" value="1"/>
</dbReference>
<keyword evidence="5" id="KW-0482">Metalloprotease</keyword>
<dbReference type="InterPro" id="IPR020891">
    <property type="entry name" value="UPF0758_CS"/>
</dbReference>